<dbReference type="Proteomes" id="UP001186944">
    <property type="component" value="Unassembled WGS sequence"/>
</dbReference>
<evidence type="ECO:0000256" key="3">
    <source>
        <dbReference type="ARBA" id="ARBA00023179"/>
    </source>
</evidence>
<evidence type="ECO:0000313" key="5">
    <source>
        <dbReference type="EMBL" id="KAK3092366.1"/>
    </source>
</evidence>
<evidence type="ECO:0000256" key="2">
    <source>
        <dbReference type="ARBA" id="ARBA00022837"/>
    </source>
</evidence>
<keyword evidence="3" id="KW-0514">Muscle protein</keyword>
<gene>
    <name evidence="5" type="ORF">FSP39_001976</name>
</gene>
<keyword evidence="6" id="KW-1185">Reference proteome</keyword>
<dbReference type="InterPro" id="IPR002048">
    <property type="entry name" value="EF_hand_dom"/>
</dbReference>
<organism evidence="5 6">
    <name type="scientific">Pinctada imbricata</name>
    <name type="common">Atlantic pearl-oyster</name>
    <name type="synonym">Pinctada martensii</name>
    <dbReference type="NCBI Taxonomy" id="66713"/>
    <lineage>
        <taxon>Eukaryota</taxon>
        <taxon>Metazoa</taxon>
        <taxon>Spiralia</taxon>
        <taxon>Lophotrochozoa</taxon>
        <taxon>Mollusca</taxon>
        <taxon>Bivalvia</taxon>
        <taxon>Autobranchia</taxon>
        <taxon>Pteriomorphia</taxon>
        <taxon>Pterioida</taxon>
        <taxon>Pterioidea</taxon>
        <taxon>Pteriidae</taxon>
        <taxon>Pinctada</taxon>
    </lineage>
</organism>
<keyword evidence="2" id="KW-0106">Calcium</keyword>
<keyword evidence="1" id="KW-0677">Repeat</keyword>
<dbReference type="InterPro" id="IPR018247">
    <property type="entry name" value="EF_Hand_1_Ca_BS"/>
</dbReference>
<dbReference type="SUPFAM" id="SSF47473">
    <property type="entry name" value="EF-hand"/>
    <property type="match status" value="1"/>
</dbReference>
<reference evidence="5" key="1">
    <citation type="submission" date="2019-08" db="EMBL/GenBank/DDBJ databases">
        <title>The improved chromosome-level genome for the pearl oyster Pinctada fucata martensii using PacBio sequencing and Hi-C.</title>
        <authorList>
            <person name="Zheng Z."/>
        </authorList>
    </citation>
    <scope>NUCLEOTIDE SEQUENCE</scope>
    <source>
        <strain evidence="5">ZZ-2019</strain>
        <tissue evidence="5">Adductor muscle</tissue>
    </source>
</reference>
<dbReference type="InterPro" id="IPR050145">
    <property type="entry name" value="Centrin_CML-like"/>
</dbReference>
<dbReference type="InterPro" id="IPR011992">
    <property type="entry name" value="EF-hand-dom_pair"/>
</dbReference>
<evidence type="ECO:0000256" key="1">
    <source>
        <dbReference type="ARBA" id="ARBA00022737"/>
    </source>
</evidence>
<dbReference type="GO" id="GO:0005509">
    <property type="term" value="F:calcium ion binding"/>
    <property type="evidence" value="ECO:0007669"/>
    <property type="project" value="InterPro"/>
</dbReference>
<dbReference type="PANTHER" id="PTHR23050">
    <property type="entry name" value="CALCIUM BINDING PROTEIN"/>
    <property type="match status" value="1"/>
</dbReference>
<dbReference type="FunFam" id="1.10.238.10:FF:000001">
    <property type="entry name" value="Calmodulin 1"/>
    <property type="match status" value="1"/>
</dbReference>
<dbReference type="CDD" id="cd00051">
    <property type="entry name" value="EFh"/>
    <property type="match status" value="1"/>
</dbReference>
<proteinExistence type="predicted"/>
<dbReference type="Pfam" id="PF13202">
    <property type="entry name" value="EF-hand_5"/>
    <property type="match status" value="1"/>
</dbReference>
<dbReference type="PROSITE" id="PS00018">
    <property type="entry name" value="EF_HAND_1"/>
    <property type="match status" value="1"/>
</dbReference>
<feature type="domain" description="EF-hand" evidence="4">
    <location>
        <begin position="90"/>
        <end position="117"/>
    </location>
</feature>
<dbReference type="PROSITE" id="PS50222">
    <property type="entry name" value="EF_HAND_2"/>
    <property type="match status" value="2"/>
</dbReference>
<sequence length="117" mass="13158">MSVCIFLPGGRIPFRKFPDVKQNIKFLWLLGDGTIDFEEFVKTMSNNSKSEDEYCQEFKEAFACFDKDKSGTITKQELKEVLTQLGGSPLSDEEADAMIKEADLNNDGVLNMEGMSD</sequence>
<feature type="domain" description="EF-hand" evidence="4">
    <location>
        <begin position="53"/>
        <end position="88"/>
    </location>
</feature>
<dbReference type="AlphaFoldDB" id="A0AA89C2S0"/>
<name>A0AA89C2S0_PINIB</name>
<accession>A0AA89C2S0</accession>
<comment type="caution">
    <text evidence="5">The sequence shown here is derived from an EMBL/GenBank/DDBJ whole genome shotgun (WGS) entry which is preliminary data.</text>
</comment>
<protein>
    <recommendedName>
        <fullName evidence="4">EF-hand domain-containing protein</fullName>
    </recommendedName>
</protein>
<dbReference type="SMART" id="SM00054">
    <property type="entry name" value="EFh"/>
    <property type="match status" value="2"/>
</dbReference>
<dbReference type="Gene3D" id="1.10.238.10">
    <property type="entry name" value="EF-hand"/>
    <property type="match status" value="1"/>
</dbReference>
<dbReference type="EMBL" id="VSWD01000009">
    <property type="protein sequence ID" value="KAK3092366.1"/>
    <property type="molecule type" value="Genomic_DNA"/>
</dbReference>
<evidence type="ECO:0000313" key="6">
    <source>
        <dbReference type="Proteomes" id="UP001186944"/>
    </source>
</evidence>
<dbReference type="Pfam" id="PF13499">
    <property type="entry name" value="EF-hand_7"/>
    <property type="match status" value="1"/>
</dbReference>
<evidence type="ECO:0000259" key="4">
    <source>
        <dbReference type="PROSITE" id="PS50222"/>
    </source>
</evidence>